<dbReference type="PROSITE" id="PS51257">
    <property type="entry name" value="PROKAR_LIPOPROTEIN"/>
    <property type="match status" value="1"/>
</dbReference>
<dbReference type="AlphaFoldDB" id="A0A1I1SYN9"/>
<gene>
    <name evidence="3" type="ORF">SAMN02745724_04735</name>
</gene>
<feature type="signal peptide" evidence="2">
    <location>
        <begin position="1"/>
        <end position="20"/>
    </location>
</feature>
<evidence type="ECO:0008006" key="5">
    <source>
        <dbReference type="Google" id="ProtNLM"/>
    </source>
</evidence>
<dbReference type="RefSeq" id="WP_091990628.1">
    <property type="nucleotide sequence ID" value="NZ_FOLO01000064.1"/>
</dbReference>
<dbReference type="GO" id="GO:0052689">
    <property type="term" value="F:carboxylic ester hydrolase activity"/>
    <property type="evidence" value="ECO:0007669"/>
    <property type="project" value="UniProtKB-ARBA"/>
</dbReference>
<dbReference type="Pfam" id="PF06500">
    <property type="entry name" value="FrsA-like"/>
    <property type="match status" value="1"/>
</dbReference>
<protein>
    <recommendedName>
        <fullName evidence="5">Alpha/beta hydrolase family protein</fullName>
    </recommendedName>
</protein>
<keyword evidence="4" id="KW-1185">Reference proteome</keyword>
<dbReference type="PANTHER" id="PTHR22946:SF9">
    <property type="entry name" value="POLYKETIDE TRANSFERASE AF380"/>
    <property type="match status" value="1"/>
</dbReference>
<dbReference type="InterPro" id="IPR010520">
    <property type="entry name" value="FrsA-like"/>
</dbReference>
<feature type="chain" id="PRO_5011589119" description="Alpha/beta hydrolase family protein" evidence="2">
    <location>
        <begin position="21"/>
        <end position="389"/>
    </location>
</feature>
<dbReference type="PANTHER" id="PTHR22946">
    <property type="entry name" value="DIENELACTONE HYDROLASE DOMAIN-CONTAINING PROTEIN-RELATED"/>
    <property type="match status" value="1"/>
</dbReference>
<dbReference type="EMBL" id="FOLO01000064">
    <property type="protein sequence ID" value="SFD51536.1"/>
    <property type="molecule type" value="Genomic_DNA"/>
</dbReference>
<dbReference type="InterPro" id="IPR029058">
    <property type="entry name" value="AB_hydrolase_fold"/>
</dbReference>
<dbReference type="InterPro" id="IPR050261">
    <property type="entry name" value="FrsA_esterase"/>
</dbReference>
<accession>A0A1I1SYN9</accession>
<dbReference type="Proteomes" id="UP000198862">
    <property type="component" value="Unassembled WGS sequence"/>
</dbReference>
<dbReference type="SUPFAM" id="SSF53474">
    <property type="entry name" value="alpha/beta-Hydrolases"/>
    <property type="match status" value="1"/>
</dbReference>
<evidence type="ECO:0000256" key="2">
    <source>
        <dbReference type="SAM" id="SignalP"/>
    </source>
</evidence>
<keyword evidence="1" id="KW-0378">Hydrolase</keyword>
<name>A0A1I1SYN9_9GAMM</name>
<organism evidence="3 4">
    <name type="scientific">Pseudoalteromonas denitrificans DSM 6059</name>
    <dbReference type="NCBI Taxonomy" id="1123010"/>
    <lineage>
        <taxon>Bacteria</taxon>
        <taxon>Pseudomonadati</taxon>
        <taxon>Pseudomonadota</taxon>
        <taxon>Gammaproteobacteria</taxon>
        <taxon>Alteromonadales</taxon>
        <taxon>Pseudoalteromonadaceae</taxon>
        <taxon>Pseudoalteromonas</taxon>
    </lineage>
</organism>
<dbReference type="Gene3D" id="3.40.50.1820">
    <property type="entry name" value="alpha/beta hydrolase"/>
    <property type="match status" value="1"/>
</dbReference>
<evidence type="ECO:0000313" key="4">
    <source>
        <dbReference type="Proteomes" id="UP000198862"/>
    </source>
</evidence>
<dbReference type="OrthoDB" id="5590073at2"/>
<proteinExistence type="predicted"/>
<evidence type="ECO:0000313" key="3">
    <source>
        <dbReference type="EMBL" id="SFD51536.1"/>
    </source>
</evidence>
<keyword evidence="2" id="KW-0732">Signal</keyword>
<dbReference type="STRING" id="1123010.SAMN02745724_04735"/>
<sequence>MKITNYILAALAVSLLISCASTTRYLNGKSEWYRELHREGWAEDGGDSEVINQVIKNIKNKNNGTSNYYDRHTSQYTVGNWNYEWDQVATKAENNNNYLQATIYSSIAAYPFVNMDKHAQLSYKKALINYKKAVEKGGFNLEYIPLSSEKGDMQVALHLPENKDKDPRPVIIMTNGSDKVLTYLYPFYRDYFSLQGWAMISFDLPGIGANSLIQQDPSNTNSIHQRVLQFIKDDPRLDENSIALVGKSFGGHSAAKMAFTDQDDLSAVVSWCGVINRPFKNLRFSAHKAPPMTKDAFISRFSLSEEALYQRGHELALSEKFLGKVQTSVPILAINHGNDKLSPLGDMKLLKMSSKAGEVIVIDEDNTEGHCSSDMPSLQQIIPWLTQYL</sequence>
<reference evidence="3 4" key="1">
    <citation type="submission" date="2016-10" db="EMBL/GenBank/DDBJ databases">
        <authorList>
            <person name="de Groot N.N."/>
        </authorList>
    </citation>
    <scope>NUCLEOTIDE SEQUENCE [LARGE SCALE GENOMIC DNA]</scope>
    <source>
        <strain evidence="3 4">DSM 6059</strain>
    </source>
</reference>
<evidence type="ECO:0000256" key="1">
    <source>
        <dbReference type="ARBA" id="ARBA00022801"/>
    </source>
</evidence>